<protein>
    <submittedName>
        <fullName evidence="1">Uncharacterized protein</fullName>
    </submittedName>
</protein>
<sequence>MSAVKAETGHASHASVYTAIHDGLFTVPVPIGQRAVGWPDTEVKAINAARIAGKTDEQIRELVTKLHNARMAGSDEAFKTDWFDRSATLKKQAAKRVKRTTLVTA</sequence>
<dbReference type="InterPro" id="IPR010260">
    <property type="entry name" value="AlpA"/>
</dbReference>
<dbReference type="AlphaFoldDB" id="A0A1W9KSF1"/>
<gene>
    <name evidence="1" type="ORF">BWK72_13495</name>
</gene>
<dbReference type="Proteomes" id="UP000192505">
    <property type="component" value="Unassembled WGS sequence"/>
</dbReference>
<evidence type="ECO:0000313" key="1">
    <source>
        <dbReference type="EMBL" id="OQW87233.1"/>
    </source>
</evidence>
<organism evidence="1 2">
    <name type="scientific">Rhodoferax ferrireducens</name>
    <dbReference type="NCBI Taxonomy" id="192843"/>
    <lineage>
        <taxon>Bacteria</taxon>
        <taxon>Pseudomonadati</taxon>
        <taxon>Pseudomonadota</taxon>
        <taxon>Betaproteobacteria</taxon>
        <taxon>Burkholderiales</taxon>
        <taxon>Comamonadaceae</taxon>
        <taxon>Rhodoferax</taxon>
    </lineage>
</organism>
<reference evidence="1 2" key="1">
    <citation type="submission" date="2017-01" db="EMBL/GenBank/DDBJ databases">
        <title>Novel large sulfur bacteria in the metagenomes of groundwater-fed chemosynthetic microbial mats in the Lake Huron basin.</title>
        <authorList>
            <person name="Sharrar A.M."/>
            <person name="Flood B.E."/>
            <person name="Bailey J.V."/>
            <person name="Jones D.S."/>
            <person name="Biddanda B."/>
            <person name="Ruberg S.A."/>
            <person name="Marcus D.N."/>
            <person name="Dick G.J."/>
        </authorList>
    </citation>
    <scope>NUCLEOTIDE SEQUENCE [LARGE SCALE GENOMIC DNA]</scope>
    <source>
        <strain evidence="1">A7</strain>
    </source>
</reference>
<dbReference type="Pfam" id="PF05930">
    <property type="entry name" value="Phage_AlpA"/>
    <property type="match status" value="1"/>
</dbReference>
<dbReference type="EMBL" id="MTEI01000009">
    <property type="protein sequence ID" value="OQW87233.1"/>
    <property type="molecule type" value="Genomic_DNA"/>
</dbReference>
<evidence type="ECO:0000313" key="2">
    <source>
        <dbReference type="Proteomes" id="UP000192505"/>
    </source>
</evidence>
<accession>A0A1W9KSF1</accession>
<proteinExistence type="predicted"/>
<comment type="caution">
    <text evidence="1">The sequence shown here is derived from an EMBL/GenBank/DDBJ whole genome shotgun (WGS) entry which is preliminary data.</text>
</comment>
<name>A0A1W9KSF1_9BURK</name>